<sequence length="194" mass="20825">MTTDPAADRVAAPVAAKRPAAPGSTGPGSTGPGSARPGSAKPAGRPCSIAAALQILGEKWALLAVRELFYGNHRFDRIVRNTGAPRDRLTARLRALEEAGVVERRLYQERPARYEYHLTQAGRELAPVTQALLVWGDRWAVTQPPVTLRHLGGGSAEHELDPAWVCRCCGEEVVQGGLALDIHTPGWERSGPVD</sequence>
<dbReference type="InterPro" id="IPR036390">
    <property type="entry name" value="WH_DNA-bd_sf"/>
</dbReference>
<accession>A0A7W7R0V1</accession>
<evidence type="ECO:0000313" key="6">
    <source>
        <dbReference type="EMBL" id="MBB4923365.1"/>
    </source>
</evidence>
<dbReference type="PANTHER" id="PTHR33204:SF18">
    <property type="entry name" value="TRANSCRIPTIONAL REGULATORY PROTEIN"/>
    <property type="match status" value="1"/>
</dbReference>
<dbReference type="Gene3D" id="1.10.10.10">
    <property type="entry name" value="Winged helix-like DNA-binding domain superfamily/Winged helix DNA-binding domain"/>
    <property type="match status" value="1"/>
</dbReference>
<keyword evidence="7" id="KW-1185">Reference proteome</keyword>
<dbReference type="PROSITE" id="PS51118">
    <property type="entry name" value="HTH_HXLR"/>
    <property type="match status" value="1"/>
</dbReference>
<protein>
    <submittedName>
        <fullName evidence="6">DNA-binding HxlR family transcriptional regulator</fullName>
    </submittedName>
</protein>
<reference evidence="6 7" key="1">
    <citation type="submission" date="2020-08" db="EMBL/GenBank/DDBJ databases">
        <title>Sequencing the genomes of 1000 actinobacteria strains.</title>
        <authorList>
            <person name="Klenk H.-P."/>
        </authorList>
    </citation>
    <scope>NUCLEOTIDE SEQUENCE [LARGE SCALE GENOMIC DNA]</scope>
    <source>
        <strain evidence="6 7">DSM 41654</strain>
    </source>
</reference>
<evidence type="ECO:0000256" key="2">
    <source>
        <dbReference type="ARBA" id="ARBA00023125"/>
    </source>
</evidence>
<dbReference type="AlphaFoldDB" id="A0A7W7R0V1"/>
<feature type="domain" description="HTH hxlR-type" evidence="5">
    <location>
        <begin position="47"/>
        <end position="144"/>
    </location>
</feature>
<evidence type="ECO:0000259" key="5">
    <source>
        <dbReference type="PROSITE" id="PS51118"/>
    </source>
</evidence>
<feature type="region of interest" description="Disordered" evidence="4">
    <location>
        <begin position="1"/>
        <end position="43"/>
    </location>
</feature>
<proteinExistence type="predicted"/>
<evidence type="ECO:0000256" key="4">
    <source>
        <dbReference type="SAM" id="MobiDB-lite"/>
    </source>
</evidence>
<dbReference type="Pfam" id="PF01638">
    <property type="entry name" value="HxlR"/>
    <property type="match status" value="1"/>
</dbReference>
<evidence type="ECO:0000313" key="7">
    <source>
        <dbReference type="Proteomes" id="UP000540506"/>
    </source>
</evidence>
<feature type="compositionally biased region" description="Low complexity" evidence="4">
    <location>
        <begin position="1"/>
        <end position="24"/>
    </location>
</feature>
<keyword evidence="3" id="KW-0804">Transcription</keyword>
<comment type="caution">
    <text evidence="6">The sequence shown here is derived from an EMBL/GenBank/DDBJ whole genome shotgun (WGS) entry which is preliminary data.</text>
</comment>
<dbReference type="Proteomes" id="UP000540506">
    <property type="component" value="Unassembled WGS sequence"/>
</dbReference>
<name>A0A7W7R0V1_KITKI</name>
<dbReference type="InterPro" id="IPR002577">
    <property type="entry name" value="HTH_HxlR"/>
</dbReference>
<keyword evidence="2 6" id="KW-0238">DNA-binding</keyword>
<organism evidence="6 7">
    <name type="scientific">Kitasatospora kifunensis</name>
    <name type="common">Streptomyces kifunensis</name>
    <dbReference type="NCBI Taxonomy" id="58351"/>
    <lineage>
        <taxon>Bacteria</taxon>
        <taxon>Bacillati</taxon>
        <taxon>Actinomycetota</taxon>
        <taxon>Actinomycetes</taxon>
        <taxon>Kitasatosporales</taxon>
        <taxon>Streptomycetaceae</taxon>
        <taxon>Kitasatospora</taxon>
    </lineage>
</organism>
<evidence type="ECO:0000256" key="1">
    <source>
        <dbReference type="ARBA" id="ARBA00023015"/>
    </source>
</evidence>
<dbReference type="GO" id="GO:0003677">
    <property type="term" value="F:DNA binding"/>
    <property type="evidence" value="ECO:0007669"/>
    <property type="project" value="UniProtKB-KW"/>
</dbReference>
<dbReference type="RefSeq" id="WP_312897217.1">
    <property type="nucleotide sequence ID" value="NZ_JACHJV010000001.1"/>
</dbReference>
<keyword evidence="1" id="KW-0805">Transcription regulation</keyword>
<dbReference type="SUPFAM" id="SSF46785">
    <property type="entry name" value="Winged helix' DNA-binding domain"/>
    <property type="match status" value="1"/>
</dbReference>
<dbReference type="PANTHER" id="PTHR33204">
    <property type="entry name" value="TRANSCRIPTIONAL REGULATOR, MARR FAMILY"/>
    <property type="match status" value="1"/>
</dbReference>
<gene>
    <name evidence="6" type="ORF">FHR34_002358</name>
</gene>
<dbReference type="EMBL" id="JACHJV010000001">
    <property type="protein sequence ID" value="MBB4923365.1"/>
    <property type="molecule type" value="Genomic_DNA"/>
</dbReference>
<evidence type="ECO:0000256" key="3">
    <source>
        <dbReference type="ARBA" id="ARBA00023163"/>
    </source>
</evidence>
<dbReference type="InterPro" id="IPR036388">
    <property type="entry name" value="WH-like_DNA-bd_sf"/>
</dbReference>